<proteinExistence type="predicted"/>
<evidence type="ECO:0000313" key="2">
    <source>
        <dbReference type="Proteomes" id="UP001153714"/>
    </source>
</evidence>
<dbReference type="PANTHER" id="PTHR31051">
    <property type="entry name" value="PROTEASOME ASSEMBLY CHAPERONE 3"/>
    <property type="match status" value="1"/>
</dbReference>
<dbReference type="AlphaFoldDB" id="A0A9N9QWY5"/>
<evidence type="ECO:0008006" key="3">
    <source>
        <dbReference type="Google" id="ProtNLM"/>
    </source>
</evidence>
<dbReference type="InterPro" id="IPR018788">
    <property type="entry name" value="Proteasome_assmbl_chp_3"/>
</dbReference>
<dbReference type="Gene3D" id="3.30.230.90">
    <property type="match status" value="1"/>
</dbReference>
<protein>
    <recommendedName>
        <fullName evidence="3">Proteasome assembly chaperone 3</fullName>
    </recommendedName>
</protein>
<evidence type="ECO:0000313" key="1">
    <source>
        <dbReference type="EMBL" id="CAG9785022.1"/>
    </source>
</evidence>
<dbReference type="GO" id="GO:0043248">
    <property type="term" value="P:proteasome assembly"/>
    <property type="evidence" value="ECO:0007669"/>
    <property type="project" value="InterPro"/>
</dbReference>
<name>A0A9N9QWY5_9NEOP</name>
<reference evidence="1" key="2">
    <citation type="submission" date="2022-10" db="EMBL/GenBank/DDBJ databases">
        <authorList>
            <consortium name="ENA_rothamsted_submissions"/>
            <consortium name="culmorum"/>
            <person name="King R."/>
        </authorList>
    </citation>
    <scope>NUCLEOTIDE SEQUENCE</scope>
</reference>
<dbReference type="EMBL" id="OU893344">
    <property type="protein sequence ID" value="CAG9785022.1"/>
    <property type="molecule type" value="Genomic_DNA"/>
</dbReference>
<dbReference type="Proteomes" id="UP001153714">
    <property type="component" value="Chromosome 13"/>
</dbReference>
<organism evidence="1 2">
    <name type="scientific">Diatraea saccharalis</name>
    <name type="common">sugarcane borer</name>
    <dbReference type="NCBI Taxonomy" id="40085"/>
    <lineage>
        <taxon>Eukaryota</taxon>
        <taxon>Metazoa</taxon>
        <taxon>Ecdysozoa</taxon>
        <taxon>Arthropoda</taxon>
        <taxon>Hexapoda</taxon>
        <taxon>Insecta</taxon>
        <taxon>Pterygota</taxon>
        <taxon>Neoptera</taxon>
        <taxon>Endopterygota</taxon>
        <taxon>Lepidoptera</taxon>
        <taxon>Glossata</taxon>
        <taxon>Ditrysia</taxon>
        <taxon>Pyraloidea</taxon>
        <taxon>Crambidae</taxon>
        <taxon>Crambinae</taxon>
        <taxon>Diatraea</taxon>
    </lineage>
</organism>
<dbReference type="Pfam" id="PF10178">
    <property type="entry name" value="PAC3"/>
    <property type="match status" value="1"/>
</dbReference>
<dbReference type="OrthoDB" id="5839at2759"/>
<dbReference type="InterPro" id="IPR053720">
    <property type="entry name" value="Psm_Assembly_Chaperone"/>
</dbReference>
<accession>A0A9N9QWY5</accession>
<reference evidence="1" key="1">
    <citation type="submission" date="2021-12" db="EMBL/GenBank/DDBJ databases">
        <authorList>
            <person name="King R."/>
        </authorList>
    </citation>
    <scope>NUCLEOTIDE SEQUENCE</scope>
</reference>
<gene>
    <name evidence="1" type="ORF">DIATSA_LOCUS3081</name>
</gene>
<keyword evidence="2" id="KW-1185">Reference proteome</keyword>
<dbReference type="PANTHER" id="PTHR31051:SF1">
    <property type="entry name" value="PROTEASOME ASSEMBLY CHAPERONE 3"/>
    <property type="match status" value="1"/>
</dbReference>
<sequence length="140" mass="15676">MELLDVMKNLTIQSEDDCALLFKSVSATIDDTATEIILAEYRNKTLLILSQYEKIGSLLLVEKDQVYGSLGTNNVYTTKVIFGTTGESQQVAGRYLAEGLNITQPLCLFMNLKSYDIETVKACKDIILDIKQNQECHKES</sequence>